<dbReference type="PROSITE" id="PS51012">
    <property type="entry name" value="ABC_TM2"/>
    <property type="match status" value="1"/>
</dbReference>
<dbReference type="GO" id="GO:0140359">
    <property type="term" value="F:ABC-type transporter activity"/>
    <property type="evidence" value="ECO:0007669"/>
    <property type="project" value="InterPro"/>
</dbReference>
<dbReference type="GO" id="GO:0005886">
    <property type="term" value="C:plasma membrane"/>
    <property type="evidence" value="ECO:0007669"/>
    <property type="project" value="UniProtKB-SubCell"/>
</dbReference>
<comment type="similarity">
    <text evidence="2 9">Belongs to the ABC-2 integral membrane protein family.</text>
</comment>
<evidence type="ECO:0000256" key="8">
    <source>
        <dbReference type="ARBA" id="ARBA00023136"/>
    </source>
</evidence>
<accession>A0A4P6ES87</accession>
<sequence length="300" mass="33390">MVDPRDVRASALASEPLRPAGPRPGFVGGTVQSVKDIWTHRELLGLLTRREIKARYKDSALGLVWSLLKPIALLCVYWLAIGKFLEADRSIDDFSVYIFAGLTAWQLFSDIILAGTSSIVGNSGLIKKVYVPREVFPLSSIGSALFNFSLQLIILIGFTVIRGAFPTGTRWLYAALGLAVLVTWATTLVLVLSAVNVYLRDVQYLVEIALMLFMWVSPIVYAWSMVADRVPHWLAEVYLSNPMTQVVLSFQRTFWVRGDGSPMPTHLAARMGVTLVVSLVLLWVAQRTFARLQSNFAQEL</sequence>
<evidence type="ECO:0000256" key="7">
    <source>
        <dbReference type="ARBA" id="ARBA00022989"/>
    </source>
</evidence>
<keyword evidence="7 9" id="KW-1133">Transmembrane helix</keyword>
<evidence type="ECO:0000256" key="2">
    <source>
        <dbReference type="ARBA" id="ARBA00007783"/>
    </source>
</evidence>
<keyword evidence="8 9" id="KW-0472">Membrane</keyword>
<keyword evidence="3 9" id="KW-0813">Transport</keyword>
<keyword evidence="4 9" id="KW-1003">Cell membrane</keyword>
<evidence type="ECO:0000256" key="3">
    <source>
        <dbReference type="ARBA" id="ARBA00022448"/>
    </source>
</evidence>
<evidence type="ECO:0000256" key="6">
    <source>
        <dbReference type="ARBA" id="ARBA00022692"/>
    </source>
</evidence>
<name>A0A4P6ES87_9MICO</name>
<dbReference type="PANTHER" id="PTHR30413">
    <property type="entry name" value="INNER MEMBRANE TRANSPORT PERMEASE"/>
    <property type="match status" value="1"/>
</dbReference>
<feature type="transmembrane region" description="Helical" evidence="9">
    <location>
        <begin position="204"/>
        <end position="224"/>
    </location>
</feature>
<keyword evidence="5" id="KW-0997">Cell inner membrane</keyword>
<protein>
    <recommendedName>
        <fullName evidence="9">Transport permease protein</fullName>
    </recommendedName>
</protein>
<evidence type="ECO:0000313" key="12">
    <source>
        <dbReference type="Proteomes" id="UP000291758"/>
    </source>
</evidence>
<dbReference type="InterPro" id="IPR047817">
    <property type="entry name" value="ABC2_TM_bact-type"/>
</dbReference>
<feature type="transmembrane region" description="Helical" evidence="9">
    <location>
        <begin position="60"/>
        <end position="82"/>
    </location>
</feature>
<feature type="transmembrane region" description="Helical" evidence="9">
    <location>
        <begin position="135"/>
        <end position="165"/>
    </location>
</feature>
<evidence type="ECO:0000259" key="10">
    <source>
        <dbReference type="PROSITE" id="PS51012"/>
    </source>
</evidence>
<evidence type="ECO:0000256" key="5">
    <source>
        <dbReference type="ARBA" id="ARBA00022519"/>
    </source>
</evidence>
<evidence type="ECO:0000313" key="11">
    <source>
        <dbReference type="EMBL" id="QAY64823.1"/>
    </source>
</evidence>
<proteinExistence type="inferred from homology"/>
<dbReference type="KEGG" id="xyl:ET495_09240"/>
<dbReference type="Pfam" id="PF01061">
    <property type="entry name" value="ABC2_membrane"/>
    <property type="match status" value="1"/>
</dbReference>
<feature type="transmembrane region" description="Helical" evidence="9">
    <location>
        <begin position="94"/>
        <end position="114"/>
    </location>
</feature>
<feature type="transmembrane region" description="Helical" evidence="9">
    <location>
        <begin position="171"/>
        <end position="192"/>
    </location>
</feature>
<comment type="subcellular location">
    <subcellularLocation>
        <location evidence="1">Cell inner membrane</location>
        <topology evidence="1">Multi-pass membrane protein</topology>
    </subcellularLocation>
    <subcellularLocation>
        <location evidence="9">Cell membrane</location>
        <topology evidence="9">Multi-pass membrane protein</topology>
    </subcellularLocation>
</comment>
<evidence type="ECO:0000256" key="4">
    <source>
        <dbReference type="ARBA" id="ARBA00022475"/>
    </source>
</evidence>
<dbReference type="InterPro" id="IPR013525">
    <property type="entry name" value="ABC2_TM"/>
</dbReference>
<feature type="transmembrane region" description="Helical" evidence="9">
    <location>
        <begin position="267"/>
        <end position="285"/>
    </location>
</feature>
<dbReference type="EMBL" id="CP035495">
    <property type="protein sequence ID" value="QAY64823.1"/>
    <property type="molecule type" value="Genomic_DNA"/>
</dbReference>
<feature type="domain" description="ABC transmembrane type-2" evidence="10">
    <location>
        <begin position="61"/>
        <end position="292"/>
    </location>
</feature>
<dbReference type="AlphaFoldDB" id="A0A4P6ES87"/>
<dbReference type="Proteomes" id="UP000291758">
    <property type="component" value="Chromosome"/>
</dbReference>
<evidence type="ECO:0000256" key="9">
    <source>
        <dbReference type="RuleBase" id="RU361157"/>
    </source>
</evidence>
<organism evidence="11 12">
    <name type="scientific">Xylanimonas allomyrinae</name>
    <dbReference type="NCBI Taxonomy" id="2509459"/>
    <lineage>
        <taxon>Bacteria</taxon>
        <taxon>Bacillati</taxon>
        <taxon>Actinomycetota</taxon>
        <taxon>Actinomycetes</taxon>
        <taxon>Micrococcales</taxon>
        <taxon>Promicromonosporaceae</taxon>
        <taxon>Xylanimonas</taxon>
    </lineage>
</organism>
<dbReference type="PANTHER" id="PTHR30413:SF8">
    <property type="entry name" value="TRANSPORT PERMEASE PROTEIN"/>
    <property type="match status" value="1"/>
</dbReference>
<dbReference type="OrthoDB" id="9789409at2"/>
<keyword evidence="6 9" id="KW-0812">Transmembrane</keyword>
<keyword evidence="12" id="KW-1185">Reference proteome</keyword>
<dbReference type="GO" id="GO:0015920">
    <property type="term" value="P:lipopolysaccharide transport"/>
    <property type="evidence" value="ECO:0007669"/>
    <property type="project" value="TreeGrafter"/>
</dbReference>
<gene>
    <name evidence="11" type="ORF">ET495_09240</name>
</gene>
<evidence type="ECO:0000256" key="1">
    <source>
        <dbReference type="ARBA" id="ARBA00004429"/>
    </source>
</evidence>
<reference evidence="11 12" key="1">
    <citation type="submission" date="2019-01" db="EMBL/GenBank/DDBJ databases">
        <title>Genome sequencing of strain 2JSPR-7.</title>
        <authorList>
            <person name="Heo J."/>
            <person name="Kim S.-J."/>
            <person name="Kim J.-S."/>
            <person name="Hong S.-B."/>
            <person name="Kwon S.-W."/>
        </authorList>
    </citation>
    <scope>NUCLEOTIDE SEQUENCE [LARGE SCALE GENOMIC DNA]</scope>
    <source>
        <strain evidence="11 12">2JSPR-7</strain>
    </source>
</reference>